<reference evidence="1" key="1">
    <citation type="submission" date="2021-05" db="EMBL/GenBank/DDBJ databases">
        <authorList>
            <person name="Scholz U."/>
            <person name="Mascher M."/>
            <person name="Fiebig A."/>
        </authorList>
    </citation>
    <scope>NUCLEOTIDE SEQUENCE [LARGE SCALE GENOMIC DNA]</scope>
</reference>
<protein>
    <submittedName>
        <fullName evidence="1">Uncharacterized protein</fullName>
    </submittedName>
</protein>
<dbReference type="Proteomes" id="UP001732700">
    <property type="component" value="Chromosome 2A"/>
</dbReference>
<organism evidence="1 2">
    <name type="scientific">Avena sativa</name>
    <name type="common">Oat</name>
    <dbReference type="NCBI Taxonomy" id="4498"/>
    <lineage>
        <taxon>Eukaryota</taxon>
        <taxon>Viridiplantae</taxon>
        <taxon>Streptophyta</taxon>
        <taxon>Embryophyta</taxon>
        <taxon>Tracheophyta</taxon>
        <taxon>Spermatophyta</taxon>
        <taxon>Magnoliopsida</taxon>
        <taxon>Liliopsida</taxon>
        <taxon>Poales</taxon>
        <taxon>Poaceae</taxon>
        <taxon>BOP clade</taxon>
        <taxon>Pooideae</taxon>
        <taxon>Poodae</taxon>
        <taxon>Poeae</taxon>
        <taxon>Poeae Chloroplast Group 1 (Aveneae type)</taxon>
        <taxon>Aveninae</taxon>
        <taxon>Avena</taxon>
    </lineage>
</organism>
<name>A0ACD5U9A0_AVESA</name>
<evidence type="ECO:0000313" key="1">
    <source>
        <dbReference type="EnsemblPlants" id="AVESA.00010b.r2.2AG0208750.1.CDS.1"/>
    </source>
</evidence>
<keyword evidence="2" id="KW-1185">Reference proteome</keyword>
<dbReference type="EnsemblPlants" id="AVESA.00010b.r2.2AG0208750.1">
    <property type="protein sequence ID" value="AVESA.00010b.r2.2AG0208750.1.CDS.1"/>
    <property type="gene ID" value="AVESA.00010b.r2.2AG0208750"/>
</dbReference>
<sequence>MTQTWPSSVPPPKSLLETGETASFWHDNWSPKGPIRLFAPDLFEIATSKNRSVSKELSNGNWIRSIARLSTPAQLSQYLLVCDVVESTQLVPGQADVVAWTLTADGTYSASSAYHAQFHGSHPKFTSKKI</sequence>
<evidence type="ECO:0000313" key="2">
    <source>
        <dbReference type="Proteomes" id="UP001732700"/>
    </source>
</evidence>
<accession>A0ACD5U9A0</accession>
<reference evidence="1" key="2">
    <citation type="submission" date="2025-09" db="UniProtKB">
        <authorList>
            <consortium name="EnsemblPlants"/>
        </authorList>
    </citation>
    <scope>IDENTIFICATION</scope>
</reference>
<proteinExistence type="predicted"/>